<reference evidence="12" key="1">
    <citation type="submission" date="2017-03" db="EMBL/GenBank/DDBJ databases">
        <title>Bacillus sp. V-88(T) DSM27956, whole genome shotgun sequencing project.</title>
        <authorList>
            <person name="Dastager S.G."/>
            <person name="Neurgaonkar P.S."/>
            <person name="Dharne M.S."/>
        </authorList>
    </citation>
    <scope>NUCLEOTIDE SEQUENCE [LARGE SCALE GENOMIC DNA]</scope>
    <source>
        <strain evidence="12">DSM 25145</strain>
    </source>
</reference>
<keyword evidence="6 10" id="KW-0443">Lipid metabolism</keyword>
<feature type="transmembrane region" description="Helical" evidence="10">
    <location>
        <begin position="21"/>
        <end position="46"/>
    </location>
</feature>
<accession>A0ABX4ECR6</accession>
<name>A0ABX4ECR6_9BACI</name>
<evidence type="ECO:0000256" key="7">
    <source>
        <dbReference type="ARBA" id="ARBA00023136"/>
    </source>
</evidence>
<evidence type="ECO:0000256" key="9">
    <source>
        <dbReference type="ARBA" id="ARBA00023264"/>
    </source>
</evidence>
<feature type="transmembrane region" description="Helical" evidence="10">
    <location>
        <begin position="99"/>
        <end position="118"/>
    </location>
</feature>
<dbReference type="SMART" id="SM01207">
    <property type="entry name" value="G3P_acyltransf"/>
    <property type="match status" value="1"/>
</dbReference>
<keyword evidence="3 10" id="KW-0808">Transferase</keyword>
<comment type="caution">
    <text evidence="11">The sequence shown here is derived from an EMBL/GenBank/DDBJ whole genome shotgun (WGS) entry which is preliminary data.</text>
</comment>
<evidence type="ECO:0000256" key="4">
    <source>
        <dbReference type="ARBA" id="ARBA00022692"/>
    </source>
</evidence>
<dbReference type="Pfam" id="PF02660">
    <property type="entry name" value="G3P_acyltransf"/>
    <property type="match status" value="1"/>
</dbReference>
<evidence type="ECO:0000256" key="3">
    <source>
        <dbReference type="ARBA" id="ARBA00022679"/>
    </source>
</evidence>
<keyword evidence="11" id="KW-0012">Acyltransferase</keyword>
<evidence type="ECO:0000256" key="6">
    <source>
        <dbReference type="ARBA" id="ARBA00023098"/>
    </source>
</evidence>
<evidence type="ECO:0000313" key="11">
    <source>
        <dbReference type="EMBL" id="OXS79996.1"/>
    </source>
</evidence>
<evidence type="ECO:0000256" key="5">
    <source>
        <dbReference type="ARBA" id="ARBA00022989"/>
    </source>
</evidence>
<organism evidence="11 12">
    <name type="scientific">Domibacillus enclensis</name>
    <dbReference type="NCBI Taxonomy" id="1017273"/>
    <lineage>
        <taxon>Bacteria</taxon>
        <taxon>Bacillati</taxon>
        <taxon>Bacillota</taxon>
        <taxon>Bacilli</taxon>
        <taxon>Bacillales</taxon>
        <taxon>Bacillaceae</taxon>
        <taxon>Domibacillus</taxon>
    </lineage>
</organism>
<dbReference type="GO" id="GO:0016746">
    <property type="term" value="F:acyltransferase activity"/>
    <property type="evidence" value="ECO:0007669"/>
    <property type="project" value="UniProtKB-KW"/>
</dbReference>
<dbReference type="NCBIfam" id="TIGR00023">
    <property type="entry name" value="glycerol-3-phosphate 1-O-acyltransferase PlsY"/>
    <property type="match status" value="1"/>
</dbReference>
<dbReference type="EC" id="2.3.1.275" evidence="10"/>
<evidence type="ECO:0000256" key="2">
    <source>
        <dbReference type="ARBA" id="ARBA00022516"/>
    </source>
</evidence>
<comment type="subcellular location">
    <subcellularLocation>
        <location evidence="10">Cell membrane</location>
        <topology evidence="10">Multi-pass membrane protein</topology>
    </subcellularLocation>
</comment>
<keyword evidence="4 10" id="KW-0812">Transmembrane</keyword>
<dbReference type="InterPro" id="IPR003811">
    <property type="entry name" value="G3P_acylTferase_PlsY"/>
</dbReference>
<gene>
    <name evidence="10" type="primary">plsY</name>
    <name evidence="11" type="ORF">B1B05_00470</name>
</gene>
<keyword evidence="9 10" id="KW-1208">Phospholipid metabolism</keyword>
<proteinExistence type="inferred from homology"/>
<dbReference type="PANTHER" id="PTHR30309:SF0">
    <property type="entry name" value="GLYCEROL-3-PHOSPHATE ACYLTRANSFERASE-RELATED"/>
    <property type="match status" value="1"/>
</dbReference>
<comment type="catalytic activity">
    <reaction evidence="10">
        <text>an acyl phosphate + sn-glycerol 3-phosphate = a 1-acyl-sn-glycero-3-phosphate + phosphate</text>
        <dbReference type="Rhea" id="RHEA:34075"/>
        <dbReference type="ChEBI" id="CHEBI:43474"/>
        <dbReference type="ChEBI" id="CHEBI:57597"/>
        <dbReference type="ChEBI" id="CHEBI:57970"/>
        <dbReference type="ChEBI" id="CHEBI:59918"/>
        <dbReference type="EC" id="2.3.1.275"/>
    </reaction>
</comment>
<comment type="subunit">
    <text evidence="10">Probably interacts with PlsX.</text>
</comment>
<evidence type="ECO:0000256" key="1">
    <source>
        <dbReference type="ARBA" id="ARBA00022475"/>
    </source>
</evidence>
<keyword evidence="12" id="KW-1185">Reference proteome</keyword>
<protein>
    <recommendedName>
        <fullName evidence="10">Glycerol-3-phosphate acyltransferase</fullName>
    </recommendedName>
    <alternativeName>
        <fullName evidence="10">Acyl-PO4 G3P acyltransferase</fullName>
    </alternativeName>
    <alternativeName>
        <fullName evidence="10">Acyl-phosphate--glycerol-3-phosphate acyltransferase</fullName>
    </alternativeName>
    <alternativeName>
        <fullName evidence="10">G3P acyltransferase</fullName>
        <shortName evidence="10">GPAT</shortName>
        <ecNumber evidence="10">2.3.1.275</ecNumber>
    </alternativeName>
    <alternativeName>
        <fullName evidence="10">Lysophosphatidic acid synthase</fullName>
        <shortName evidence="10">LPA synthase</shortName>
    </alternativeName>
</protein>
<evidence type="ECO:0000313" key="12">
    <source>
        <dbReference type="Proteomes" id="UP000215545"/>
    </source>
</evidence>
<evidence type="ECO:0000256" key="8">
    <source>
        <dbReference type="ARBA" id="ARBA00023209"/>
    </source>
</evidence>
<dbReference type="Proteomes" id="UP000215545">
    <property type="component" value="Unassembled WGS sequence"/>
</dbReference>
<keyword evidence="7 10" id="KW-0472">Membrane</keyword>
<comment type="function">
    <text evidence="10">Catalyzes the transfer of an acyl group from acyl-phosphate (acyl-PO(4)) to glycerol-3-phosphate (G3P) to form lysophosphatidic acid (LPA). This enzyme utilizes acyl-phosphate as fatty acyl donor, but not acyl-CoA or acyl-ACP.</text>
</comment>
<feature type="transmembrane region" description="Helical" evidence="10">
    <location>
        <begin position="124"/>
        <end position="148"/>
    </location>
</feature>
<keyword evidence="1 10" id="KW-1003">Cell membrane</keyword>
<keyword evidence="8 10" id="KW-0594">Phospholipid biosynthesis</keyword>
<feature type="transmembrane region" description="Helical" evidence="10">
    <location>
        <begin position="155"/>
        <end position="173"/>
    </location>
</feature>
<comment type="similarity">
    <text evidence="10">Belongs to the PlsY family.</text>
</comment>
<feature type="transmembrane region" description="Helical" evidence="10">
    <location>
        <begin position="179"/>
        <end position="196"/>
    </location>
</feature>
<keyword evidence="2 10" id="KW-0444">Lipid biosynthesis</keyword>
<keyword evidence="5 10" id="KW-1133">Transmembrane helix</keyword>
<evidence type="ECO:0000256" key="10">
    <source>
        <dbReference type="HAMAP-Rule" id="MF_01043"/>
    </source>
</evidence>
<feature type="transmembrane region" description="Helical" evidence="10">
    <location>
        <begin position="69"/>
        <end position="92"/>
    </location>
</feature>
<dbReference type="PANTHER" id="PTHR30309">
    <property type="entry name" value="INNER MEMBRANE PROTEIN YGIH"/>
    <property type="match status" value="1"/>
</dbReference>
<dbReference type="HAMAP" id="MF_01043">
    <property type="entry name" value="PlsY"/>
    <property type="match status" value="1"/>
</dbReference>
<dbReference type="EMBL" id="MWSK01000001">
    <property type="protein sequence ID" value="OXS79996.1"/>
    <property type="molecule type" value="Genomic_DNA"/>
</dbReference>
<sequence>MRTSCTRLYIKKREYENLIPAFILIIAYLLGSIPSGLIAGKVFFGIDIREHGSGNLGATNSFRVLGKKAGAFVTAADILKGTAAALIPLLFLPEVHVHQLLAGLFAVIGHMFPVFANFRGGKAVATSAGVLLAYSPWFFLLLAAVFVSMILLTKYVSLASVTAAVVAFTYAVIHTIYTSDYPFFAVVTALAFFVIYRHRANITRLRNGTEPKIGSAKK</sequence>
<comment type="pathway">
    <text evidence="10">Lipid metabolism; phospholipid metabolism.</text>
</comment>